<accession>A0ABV6IK18</accession>
<protein>
    <submittedName>
        <fullName evidence="3">DUF5916 domain-containing protein</fullName>
    </submittedName>
</protein>
<dbReference type="EMBL" id="JBHLXJ010000035">
    <property type="protein sequence ID" value="MFC0351987.1"/>
    <property type="molecule type" value="Genomic_DNA"/>
</dbReference>
<feature type="chain" id="PRO_5047459577" evidence="1">
    <location>
        <begin position="21"/>
        <end position="767"/>
    </location>
</feature>
<evidence type="ECO:0000313" key="3">
    <source>
        <dbReference type="EMBL" id="MFC0351987.1"/>
    </source>
</evidence>
<feature type="signal peptide" evidence="1">
    <location>
        <begin position="1"/>
        <end position="20"/>
    </location>
</feature>
<sequence>MLKKLVIALNLCFAGACADAQTQVEKTIEARAEAKAKAAEQLPTQNKVTIPRAKTPPQLRDYASGVPADAGFAISEFTQRSPTDGAPATQATTAYLSYDDTHFYAVFVAKDDPSLIRARIAKREDFDGDDLVVLELDTFHDKRRSFIFFVNPYGVQLDSRRTEGLDPDNNFDTQWESEGELTSDGYVTRMAIPLKSLRFKTSDVQTWGVAVGRIISRLNEESFWPPISRKIAGIVPQFASMQIPEKLSAGRNAQINPFVFLGNSRWLNTEDFKHPQWQQDNKAQVGLDAKWVLGDSTAIDLTLKPDFSEVDSDEPQIVVGKRYEVLFPEKRPFFLENASFFQTPNPLFFSRRISQPKAGLRVTGRVDQWAYGGLLIDDQAAGEDQEFKKANAHIAMARVQNDLTHDVSVGVLATDRRVSSEHAELAERDSVLSLDGRYQLDENWIFQSQLARSQRQTKLNERDQKQSGHLNYLEAKHQGKHLELLAKYLDVSADFATSLAFLPRTDVKQIQQEGKYVWHLEGYEHLQRVGTVFNTEAARNQDGQLQDWLMSAGGFLDFSRNSWFEVFAKRGFETYAGRDYRKQGWMLDAGTSWWDWLSVMTQVGVMDSINYTPANGISGLMGQGRSVDLTVTLKPHAQWRIEEKVLWNDLRNSADATSRDALVYRNLMLRSKLSYQHNRFLGLRLIVDYHLLDSNPRLSTLTSGKQLNTDFQINYLLSPGTSVIAGYGNRQENLALIGNPLQVQRTEDVNLRTGRRAFIKLNYLYQL</sequence>
<keyword evidence="1" id="KW-0732">Signal</keyword>
<comment type="caution">
    <text evidence="3">The sequence shown here is derived from an EMBL/GenBank/DDBJ whole genome shotgun (WGS) entry which is preliminary data.</text>
</comment>
<evidence type="ECO:0000259" key="2">
    <source>
        <dbReference type="Pfam" id="PF19313"/>
    </source>
</evidence>
<keyword evidence="4" id="KW-1185">Reference proteome</keyword>
<dbReference type="RefSeq" id="WP_390214714.1">
    <property type="nucleotide sequence ID" value="NZ_JBHLXJ010000035.1"/>
</dbReference>
<feature type="domain" description="DUF5916" evidence="2">
    <location>
        <begin position="276"/>
        <end position="355"/>
    </location>
</feature>
<dbReference type="Proteomes" id="UP001589844">
    <property type="component" value="Unassembled WGS sequence"/>
</dbReference>
<name>A0ABV6IK18_9BURK</name>
<dbReference type="InterPro" id="IPR045670">
    <property type="entry name" value="DUF5916"/>
</dbReference>
<organism evidence="3 4">
    <name type="scientific">Undibacterium danionis</name>
    <dbReference type="NCBI Taxonomy" id="1812100"/>
    <lineage>
        <taxon>Bacteria</taxon>
        <taxon>Pseudomonadati</taxon>
        <taxon>Pseudomonadota</taxon>
        <taxon>Betaproteobacteria</taxon>
        <taxon>Burkholderiales</taxon>
        <taxon>Oxalobacteraceae</taxon>
        <taxon>Undibacterium</taxon>
    </lineage>
</organism>
<dbReference type="Pfam" id="PF19313">
    <property type="entry name" value="DUF5916"/>
    <property type="match status" value="1"/>
</dbReference>
<dbReference type="CDD" id="cd09618">
    <property type="entry name" value="CBM9_like_2"/>
    <property type="match status" value="1"/>
</dbReference>
<gene>
    <name evidence="3" type="ORF">ACFFJH_19375</name>
</gene>
<proteinExistence type="predicted"/>
<dbReference type="PROSITE" id="PS51257">
    <property type="entry name" value="PROKAR_LIPOPROTEIN"/>
    <property type="match status" value="1"/>
</dbReference>
<evidence type="ECO:0000256" key="1">
    <source>
        <dbReference type="SAM" id="SignalP"/>
    </source>
</evidence>
<dbReference type="SUPFAM" id="SSF49344">
    <property type="entry name" value="CBD9-like"/>
    <property type="match status" value="1"/>
</dbReference>
<dbReference type="Gene3D" id="2.60.40.1190">
    <property type="match status" value="1"/>
</dbReference>
<evidence type="ECO:0000313" key="4">
    <source>
        <dbReference type="Proteomes" id="UP001589844"/>
    </source>
</evidence>
<reference evidence="3 4" key="1">
    <citation type="submission" date="2024-09" db="EMBL/GenBank/DDBJ databases">
        <authorList>
            <person name="Sun Q."/>
            <person name="Mori K."/>
        </authorList>
    </citation>
    <scope>NUCLEOTIDE SEQUENCE [LARGE SCALE GENOMIC DNA]</scope>
    <source>
        <strain evidence="3 4">CCM 8677</strain>
    </source>
</reference>